<dbReference type="InterPro" id="IPR027417">
    <property type="entry name" value="P-loop_NTPase"/>
</dbReference>
<comment type="caution">
    <text evidence="2">The sequence shown here is derived from an EMBL/GenBank/DDBJ whole genome shotgun (WGS) entry which is preliminary data.</text>
</comment>
<accession>A0A5Y2QI15</accession>
<dbReference type="Proteomes" id="UP000839641">
    <property type="component" value="Unassembled WGS sequence"/>
</dbReference>
<dbReference type="Pfam" id="PF13521">
    <property type="entry name" value="AAA_28"/>
    <property type="match status" value="1"/>
</dbReference>
<name>A0A5Y2QI15_SALER</name>
<protein>
    <submittedName>
        <fullName evidence="2">AAA family ATPase</fullName>
    </submittedName>
</protein>
<gene>
    <name evidence="2" type="ORF">FLP03_03165</name>
</gene>
<dbReference type="InterPro" id="IPR038727">
    <property type="entry name" value="NadR/Ttd14_AAA_dom"/>
</dbReference>
<reference evidence="2" key="1">
    <citation type="submission" date="2019-07" db="EMBL/GenBank/DDBJ databases">
        <authorList>
            <consortium name="GenomeTrakr network: Whole genome sequencing for foodborne pathogen traceback"/>
        </authorList>
    </citation>
    <scope>NUCLEOTIDE SEQUENCE [LARGE SCALE GENOMIC DNA]</scope>
    <source>
        <strain evidence="2">FDA00014297</strain>
    </source>
</reference>
<evidence type="ECO:0000313" key="2">
    <source>
        <dbReference type="EMBL" id="ECF4921257.1"/>
    </source>
</evidence>
<dbReference type="EMBL" id="AAILJL010000001">
    <property type="protein sequence ID" value="ECF4921257.1"/>
    <property type="molecule type" value="Genomic_DNA"/>
</dbReference>
<feature type="domain" description="NadR/Ttd14 AAA" evidence="1">
    <location>
        <begin position="8"/>
        <end position="172"/>
    </location>
</feature>
<proteinExistence type="predicted"/>
<organism evidence="2">
    <name type="scientific">Salmonella enterica subsp. arizonae</name>
    <dbReference type="NCBI Taxonomy" id="59203"/>
    <lineage>
        <taxon>Bacteria</taxon>
        <taxon>Pseudomonadati</taxon>
        <taxon>Pseudomonadota</taxon>
        <taxon>Gammaproteobacteria</taxon>
        <taxon>Enterobacterales</taxon>
        <taxon>Enterobacteriaceae</taxon>
        <taxon>Salmonella</taxon>
    </lineage>
</organism>
<sequence length="182" mass="20912">MSSAFQYRFILTGGPGSGKSTIIDAIIKRGFWCSKEAGRGVIQDQVNIGGDALPWANQTAFAEHMLTWEMRSWHEAEGQTQPCFFDRGVPDIAGYLRLTGLAIPGHLENAIEKFRYNRTVFIAPPWRDIYVQDKERKQSFDVAVATYHEMVKTYRMYDYQLIELPCVSVEERVDFILSRIIH</sequence>
<dbReference type="SUPFAM" id="SSF52540">
    <property type="entry name" value="P-loop containing nucleoside triphosphate hydrolases"/>
    <property type="match status" value="1"/>
</dbReference>
<dbReference type="AlphaFoldDB" id="A0A5Y2QI15"/>
<dbReference type="Gene3D" id="3.40.50.300">
    <property type="entry name" value="P-loop containing nucleotide triphosphate hydrolases"/>
    <property type="match status" value="1"/>
</dbReference>
<evidence type="ECO:0000259" key="1">
    <source>
        <dbReference type="Pfam" id="PF13521"/>
    </source>
</evidence>